<proteinExistence type="predicted"/>
<dbReference type="InterPro" id="IPR053142">
    <property type="entry name" value="PchR_regulatory_protein"/>
</dbReference>
<sequence>MQLAGGSLRFLRAERMPEALSPGWKLVLLLEGRLRYRVGGGRVTTVCGPAVHHSLCREPWSMEHEFDSQSQLRFVSVRLPLDALACSCGLDGDELAYRLGAGTDAYAESNRAAPPGLMALARQMLDCPVPDALRELYLSAKASELAALSLAALLPRPASSGLSPADCERLHQARDQLLAHLQQPPSLPALAAAVGINVNKLTSGFRRLFGQSVYAFVRQARMAQAHALLAEGRLTVSQAAYACGYTDSHFSKVFHLHYGVLPRDVAR</sequence>
<dbReference type="EMBL" id="JFZZ01000072">
    <property type="protein sequence ID" value="KAK90589.1"/>
    <property type="molecule type" value="Genomic_DNA"/>
</dbReference>
<evidence type="ECO:0000259" key="3">
    <source>
        <dbReference type="PROSITE" id="PS01124"/>
    </source>
</evidence>
<keyword evidence="2" id="KW-0804">Transcription</keyword>
<dbReference type="GO" id="GO:0003700">
    <property type="term" value="F:DNA-binding transcription factor activity"/>
    <property type="evidence" value="ECO:0007669"/>
    <property type="project" value="InterPro"/>
</dbReference>
<dbReference type="PANTHER" id="PTHR47893:SF1">
    <property type="entry name" value="REGULATORY PROTEIN PCHR"/>
    <property type="match status" value="1"/>
</dbReference>
<dbReference type="InterPro" id="IPR009057">
    <property type="entry name" value="Homeodomain-like_sf"/>
</dbReference>
<dbReference type="PROSITE" id="PS01124">
    <property type="entry name" value="HTH_ARAC_FAMILY_2"/>
    <property type="match status" value="1"/>
</dbReference>
<dbReference type="Proteomes" id="UP000026682">
    <property type="component" value="Unassembled WGS sequence"/>
</dbReference>
<evidence type="ECO:0000313" key="4">
    <source>
        <dbReference type="EMBL" id="KAK90589.1"/>
    </source>
</evidence>
<evidence type="ECO:0000256" key="2">
    <source>
        <dbReference type="ARBA" id="ARBA00023163"/>
    </source>
</evidence>
<dbReference type="STRING" id="35814.BBB42_10980"/>
<name>A0A158M5M0_9BORD</name>
<keyword evidence="1" id="KW-0805">Transcription regulation</keyword>
<dbReference type="PANTHER" id="PTHR47893">
    <property type="entry name" value="REGULATORY PROTEIN PCHR"/>
    <property type="match status" value="1"/>
</dbReference>
<dbReference type="Pfam" id="PF12833">
    <property type="entry name" value="HTH_18"/>
    <property type="match status" value="1"/>
</dbReference>
<reference evidence="4 5" key="1">
    <citation type="submission" date="2014-03" db="EMBL/GenBank/DDBJ databases">
        <title>Genome sequence of Bordetella holmseii.</title>
        <authorList>
            <person name="Harvill E."/>
            <person name="Goodfield L.L."/>
            <person name="Ivanov Y."/>
            <person name="Meyer J.A."/>
            <person name="Newth C."/>
            <person name="Cassiday P."/>
            <person name="Tondella M.L."/>
            <person name="Liao P."/>
            <person name="Zimmerman J."/>
            <person name="Meert K."/>
            <person name="Wessel D."/>
            <person name="Berger J."/>
            <person name="Dean J.M."/>
            <person name="Holubkov R."/>
            <person name="Burr J."/>
            <person name="Liu T."/>
            <person name="Brinkac L.M."/>
            <person name="Sanka R."/>
            <person name="Kim M."/>
            <person name="Losada L."/>
        </authorList>
    </citation>
    <scope>NUCLEOTIDE SEQUENCE [LARGE SCALE GENOMIC DNA]</scope>
    <source>
        <strain evidence="4 5">CDC-H585-BH</strain>
    </source>
</reference>
<keyword evidence="4" id="KW-0238">DNA-binding</keyword>
<dbReference type="Gene3D" id="1.10.10.60">
    <property type="entry name" value="Homeodomain-like"/>
    <property type="match status" value="1"/>
</dbReference>
<comment type="caution">
    <text evidence="4">The sequence shown here is derived from an EMBL/GenBank/DDBJ whole genome shotgun (WGS) entry which is preliminary data.</text>
</comment>
<protein>
    <submittedName>
        <fullName evidence="4">DNA-binding helix-turn-helix protein</fullName>
    </submittedName>
</protein>
<gene>
    <name evidence="4" type="ORF">L497_1536</name>
</gene>
<evidence type="ECO:0000313" key="5">
    <source>
        <dbReference type="Proteomes" id="UP000026682"/>
    </source>
</evidence>
<dbReference type="PATRIC" id="fig|1331206.3.peg.2040"/>
<evidence type="ECO:0000256" key="1">
    <source>
        <dbReference type="ARBA" id="ARBA00023015"/>
    </source>
</evidence>
<dbReference type="AlphaFoldDB" id="A0A158M5M0"/>
<dbReference type="SUPFAM" id="SSF46689">
    <property type="entry name" value="Homeodomain-like"/>
    <property type="match status" value="2"/>
</dbReference>
<dbReference type="InterPro" id="IPR018060">
    <property type="entry name" value="HTH_AraC"/>
</dbReference>
<feature type="domain" description="HTH araC/xylS-type" evidence="3">
    <location>
        <begin position="171"/>
        <end position="267"/>
    </location>
</feature>
<dbReference type="GO" id="GO:0043565">
    <property type="term" value="F:sequence-specific DNA binding"/>
    <property type="evidence" value="ECO:0007669"/>
    <property type="project" value="InterPro"/>
</dbReference>
<organism evidence="4 5">
    <name type="scientific">Bordetella holmesii CDC-H585-BH</name>
    <dbReference type="NCBI Taxonomy" id="1331206"/>
    <lineage>
        <taxon>Bacteria</taxon>
        <taxon>Pseudomonadati</taxon>
        <taxon>Pseudomonadota</taxon>
        <taxon>Betaproteobacteria</taxon>
        <taxon>Burkholderiales</taxon>
        <taxon>Alcaligenaceae</taxon>
        <taxon>Bordetella</taxon>
    </lineage>
</organism>
<accession>A0A158M5M0</accession>
<dbReference type="SMART" id="SM00342">
    <property type="entry name" value="HTH_ARAC"/>
    <property type="match status" value="1"/>
</dbReference>